<dbReference type="AlphaFoldDB" id="A0AAE3FTL9"/>
<accession>A0AAE3FTL9</accession>
<keyword evidence="1" id="KW-1133">Transmembrane helix</keyword>
<gene>
    <name evidence="2" type="ORF">AArcSt11_12050</name>
</gene>
<keyword evidence="3" id="KW-1185">Reference proteome</keyword>
<dbReference type="EMBL" id="JAKRVY010000007">
    <property type="protein sequence ID" value="MCL9814384.1"/>
    <property type="molecule type" value="Genomic_DNA"/>
</dbReference>
<evidence type="ECO:0000313" key="3">
    <source>
        <dbReference type="Proteomes" id="UP001202674"/>
    </source>
</evidence>
<proteinExistence type="predicted"/>
<organism evidence="2 3">
    <name type="scientific">Natranaeroarchaeum aerophilus</name>
    <dbReference type="NCBI Taxonomy" id="2917711"/>
    <lineage>
        <taxon>Archaea</taxon>
        <taxon>Methanobacteriati</taxon>
        <taxon>Methanobacteriota</taxon>
        <taxon>Stenosarchaea group</taxon>
        <taxon>Halobacteria</taxon>
        <taxon>Halobacteriales</taxon>
        <taxon>Natronoarchaeaceae</taxon>
        <taxon>Natranaeroarchaeum</taxon>
    </lineage>
</organism>
<feature type="transmembrane region" description="Helical" evidence="1">
    <location>
        <begin position="127"/>
        <end position="145"/>
    </location>
</feature>
<feature type="transmembrane region" description="Helical" evidence="1">
    <location>
        <begin position="38"/>
        <end position="56"/>
    </location>
</feature>
<keyword evidence="1" id="KW-0472">Membrane</keyword>
<sequence length="486" mass="54404">MRSQEPIGDLSLLIRSWVNLSDHVDISLFRGVATGNEWLTAVLLIVAALPLLYILAKLPQSDRSRKWQNKLFNTRGWRLTNEYVSSLAILVASHRFLAALLLAWIVIVLHIPLAPPGERVIVGAENLLTVLLTIVVAFVSATYLVQFLKYEERRRIGDTDEILSTYDRTEPFIDVSDLKVWTNGIDHPTVIPAAVEDIRVADVTDLDLKMENRYYDFRPDINAMIEPELDDLQQTFQQEGHFSGLLFRLDRISDGVFHGEKTSYYRSFVTNFCPEITLQSGKTLRELTIPLLFDNTGNLKQLAKSPLSDHLGIACLVITTNGTVFLARRSESVAVDQFSLSLPVSGSATITPNIKNEDEPTIAGFFYNEISEEMDIGESHVQQLIYLGTIRRMERLGKPDAVGIALVDAEAEWRDESGEYTKLTAYDLDVKSPLLDPSQSITPEVADEVLRTFAAEIEKHGQPSVGLLSTMYLLDQHSEPGSVSQV</sequence>
<name>A0AAE3FTL9_9EURY</name>
<comment type="caution">
    <text evidence="2">The sequence shown here is derived from an EMBL/GenBank/DDBJ whole genome shotgun (WGS) entry which is preliminary data.</text>
</comment>
<evidence type="ECO:0000256" key="1">
    <source>
        <dbReference type="SAM" id="Phobius"/>
    </source>
</evidence>
<protein>
    <submittedName>
        <fullName evidence="2">Uncharacterized protein</fullName>
    </submittedName>
</protein>
<feature type="transmembrane region" description="Helical" evidence="1">
    <location>
        <begin position="96"/>
        <end position="115"/>
    </location>
</feature>
<evidence type="ECO:0000313" key="2">
    <source>
        <dbReference type="EMBL" id="MCL9814384.1"/>
    </source>
</evidence>
<dbReference type="Proteomes" id="UP001202674">
    <property type="component" value="Unassembled WGS sequence"/>
</dbReference>
<keyword evidence="1" id="KW-0812">Transmembrane</keyword>
<reference evidence="2 3" key="1">
    <citation type="journal article" date="2022" name="Syst. Appl. Microbiol.">
        <title>Natronocalculus amylovorans gen. nov., sp. nov., and Natranaeroarchaeum aerophilus sp. nov., dominant culturable amylolytic natronoarchaea from hypersaline soda lakes in southwestern Siberia.</title>
        <authorList>
            <person name="Sorokin D.Y."/>
            <person name="Elcheninov A.G."/>
            <person name="Khizhniak T.V."/>
            <person name="Koenen M."/>
            <person name="Bale N.J."/>
            <person name="Damste J.S.S."/>
            <person name="Kublanov I.V."/>
        </authorList>
    </citation>
    <scope>NUCLEOTIDE SEQUENCE [LARGE SCALE GENOMIC DNA]</scope>
    <source>
        <strain evidence="2 3">AArc-St1-1</strain>
    </source>
</reference>